<dbReference type="EMBL" id="JAHCDA010000004">
    <property type="protein sequence ID" value="MBS7813177.1"/>
    <property type="molecule type" value="Genomic_DNA"/>
</dbReference>
<dbReference type="InterPro" id="IPR039424">
    <property type="entry name" value="SBP_5"/>
</dbReference>
<protein>
    <submittedName>
        <fullName evidence="5">ABC transporter substrate-binding protein</fullName>
    </submittedName>
</protein>
<feature type="signal peptide" evidence="3">
    <location>
        <begin position="1"/>
        <end position="33"/>
    </location>
</feature>
<dbReference type="PANTHER" id="PTHR30290">
    <property type="entry name" value="PERIPLASMIC BINDING COMPONENT OF ABC TRANSPORTER"/>
    <property type="match status" value="1"/>
</dbReference>
<organism evidence="5 6">
    <name type="scientific">Roseococcus pinisoli</name>
    <dbReference type="NCBI Taxonomy" id="2835040"/>
    <lineage>
        <taxon>Bacteria</taxon>
        <taxon>Pseudomonadati</taxon>
        <taxon>Pseudomonadota</taxon>
        <taxon>Alphaproteobacteria</taxon>
        <taxon>Acetobacterales</taxon>
        <taxon>Roseomonadaceae</taxon>
        <taxon>Roseococcus</taxon>
    </lineage>
</organism>
<gene>
    <name evidence="5" type="ORF">KHU32_19685</name>
</gene>
<evidence type="ECO:0000256" key="3">
    <source>
        <dbReference type="SAM" id="SignalP"/>
    </source>
</evidence>
<feature type="domain" description="Solute-binding protein family 5" evidence="4">
    <location>
        <begin position="87"/>
        <end position="429"/>
    </location>
</feature>
<dbReference type="Gene3D" id="3.90.76.10">
    <property type="entry name" value="Dipeptide-binding Protein, Domain 1"/>
    <property type="match status" value="1"/>
</dbReference>
<comment type="subcellular location">
    <subcellularLocation>
        <location evidence="1">Periplasm</location>
    </subcellularLocation>
</comment>
<comment type="caution">
    <text evidence="5">The sequence shown here is derived from an EMBL/GenBank/DDBJ whole genome shotgun (WGS) entry which is preliminary data.</text>
</comment>
<keyword evidence="3" id="KW-0732">Signal</keyword>
<dbReference type="InterPro" id="IPR000914">
    <property type="entry name" value="SBP_5_dom"/>
</dbReference>
<dbReference type="Proteomes" id="UP000766336">
    <property type="component" value="Unassembled WGS sequence"/>
</dbReference>
<dbReference type="SUPFAM" id="SSF53850">
    <property type="entry name" value="Periplasmic binding protein-like II"/>
    <property type="match status" value="1"/>
</dbReference>
<feature type="chain" id="PRO_5047292825" evidence="3">
    <location>
        <begin position="34"/>
        <end position="544"/>
    </location>
</feature>
<accession>A0ABS5QHN1</accession>
<evidence type="ECO:0000256" key="1">
    <source>
        <dbReference type="ARBA" id="ARBA00004418"/>
    </source>
</evidence>
<dbReference type="InterPro" id="IPR030678">
    <property type="entry name" value="Peptide/Ni-bd"/>
</dbReference>
<evidence type="ECO:0000313" key="5">
    <source>
        <dbReference type="EMBL" id="MBS7813177.1"/>
    </source>
</evidence>
<dbReference type="Gene3D" id="3.10.105.10">
    <property type="entry name" value="Dipeptide-binding Protein, Domain 3"/>
    <property type="match status" value="1"/>
</dbReference>
<evidence type="ECO:0000259" key="4">
    <source>
        <dbReference type="Pfam" id="PF00496"/>
    </source>
</evidence>
<dbReference type="RefSeq" id="WP_213671873.1">
    <property type="nucleotide sequence ID" value="NZ_JAHCDA010000004.1"/>
</dbReference>
<dbReference type="CDD" id="cd08495">
    <property type="entry name" value="PBP2_NikA_DppA_OppA_like_8"/>
    <property type="match status" value="1"/>
</dbReference>
<name>A0ABS5QHN1_9PROT</name>
<dbReference type="PANTHER" id="PTHR30290:SF83">
    <property type="entry name" value="ABC TRANSPORTER SUBSTRATE-BINDING PROTEIN"/>
    <property type="match status" value="1"/>
</dbReference>
<dbReference type="Pfam" id="PF00496">
    <property type="entry name" value="SBP_bac_5"/>
    <property type="match status" value="1"/>
</dbReference>
<proteinExistence type="inferred from homology"/>
<evidence type="ECO:0000256" key="2">
    <source>
        <dbReference type="ARBA" id="ARBA00005695"/>
    </source>
</evidence>
<sequence length="544" mass="60264">MKTSVQRKITVKGLAAALLLATGIAPAISPAQAQQPGTLRIAMTAADVPTTNGAPNNGYEGLRWLGYPIFESLTLWDLSRADTLASVRPGLAESWEQDQADPTKWRFRLRSGVTFHDGAPWNADAAIWGLDRFYRNDAPNYDPQGSAFTRPRTAGFGSYRKLDDMTIEITTERPLSYFPYILPYILFSSPQAFEAAGRDWSRVGNAPAGTGPFRITRFVPRQSVELTRNDNYWDVPRRAKLNRVILLPVPDANTRVAALRSGQVDWIEAPPPDALQPLRSAGFNVVTNSYPHVWPWLFAAGRPDSPTADVRVRQALNYCVDRDGLVTMLNGTAEPAVGFFNASNPLFGTPQNRYRFDPARGRALLAEAGYNAQRPLRLKVSISNSGSGQMQPLPMNEALQQNLRESCGVQVSFEVVEWTVLLGTLRAEPTAPGWLGADAANISLVSSDAFQMARWFLSANSSPRGSNAGHWRDEAFDTAMTEVERARSPEEAAPALRRAHERLVDGAPWLYIVHDTNPRAMSRRVHNFVSAQSWFQDLTNVEVR</sequence>
<dbReference type="Gene3D" id="3.40.190.10">
    <property type="entry name" value="Periplasmic binding protein-like II"/>
    <property type="match status" value="1"/>
</dbReference>
<comment type="similarity">
    <text evidence="2">Belongs to the bacterial solute-binding protein 5 family.</text>
</comment>
<keyword evidence="6" id="KW-1185">Reference proteome</keyword>
<evidence type="ECO:0000313" key="6">
    <source>
        <dbReference type="Proteomes" id="UP000766336"/>
    </source>
</evidence>
<reference evidence="5 6" key="1">
    <citation type="submission" date="2021-05" db="EMBL/GenBank/DDBJ databases">
        <title>Roseococcus sp. XZZS9, whole genome shotgun sequencing project.</title>
        <authorList>
            <person name="Zhao G."/>
            <person name="Shen L."/>
        </authorList>
    </citation>
    <scope>NUCLEOTIDE SEQUENCE [LARGE SCALE GENOMIC DNA]</scope>
    <source>
        <strain evidence="5 6">XZZS9</strain>
    </source>
</reference>
<dbReference type="PIRSF" id="PIRSF002741">
    <property type="entry name" value="MppA"/>
    <property type="match status" value="1"/>
</dbReference>